<dbReference type="Proteomes" id="UP000235965">
    <property type="component" value="Unassembled WGS sequence"/>
</dbReference>
<evidence type="ECO:0000313" key="1">
    <source>
        <dbReference type="EMBL" id="PNF23961.1"/>
    </source>
</evidence>
<dbReference type="Gene3D" id="3.30.420.10">
    <property type="entry name" value="Ribonuclease H-like superfamily/Ribonuclease H"/>
    <property type="match status" value="1"/>
</dbReference>
<accession>A0A2J7Q5U8</accession>
<dbReference type="InterPro" id="IPR052709">
    <property type="entry name" value="Transposase-MT_Hybrid"/>
</dbReference>
<evidence type="ECO:0000313" key="2">
    <source>
        <dbReference type="Proteomes" id="UP000235965"/>
    </source>
</evidence>
<sequence>LQRVYGDTALKKSEVYDWFSRLDVIKEWPSWSWSKKLASLADPFILSDDLKMRRVSAKFVPRQLTTDQMECCMMVAGNLFHKSTQDPMFLKKDRHCVFWLFPNLKMGLMGTHFATMEDIKSNAAAELWKISKEAFHRCFQQWQDQWSKCVCAQGSYFEGD</sequence>
<name>A0A2J7Q5U8_9NEOP</name>
<dbReference type="EMBL" id="NEVH01017544">
    <property type="protein sequence ID" value="PNF23961.1"/>
    <property type="molecule type" value="Genomic_DNA"/>
</dbReference>
<dbReference type="AlphaFoldDB" id="A0A2J7Q5U8"/>
<reference evidence="1 2" key="1">
    <citation type="submission" date="2017-12" db="EMBL/GenBank/DDBJ databases">
        <title>Hemimetabolous genomes reveal molecular basis of termite eusociality.</title>
        <authorList>
            <person name="Harrison M.C."/>
            <person name="Jongepier E."/>
            <person name="Robertson H.M."/>
            <person name="Arning N."/>
            <person name="Bitard-Feildel T."/>
            <person name="Chao H."/>
            <person name="Childers C.P."/>
            <person name="Dinh H."/>
            <person name="Doddapaneni H."/>
            <person name="Dugan S."/>
            <person name="Gowin J."/>
            <person name="Greiner C."/>
            <person name="Han Y."/>
            <person name="Hu H."/>
            <person name="Hughes D.S.T."/>
            <person name="Huylmans A.-K."/>
            <person name="Kemena C."/>
            <person name="Kremer L.P.M."/>
            <person name="Lee S.L."/>
            <person name="Lopez-Ezquerra A."/>
            <person name="Mallet L."/>
            <person name="Monroy-Kuhn J.M."/>
            <person name="Moser A."/>
            <person name="Murali S.C."/>
            <person name="Muzny D.M."/>
            <person name="Otani S."/>
            <person name="Piulachs M.-D."/>
            <person name="Poelchau M."/>
            <person name="Qu J."/>
            <person name="Schaub F."/>
            <person name="Wada-Katsumata A."/>
            <person name="Worley K.C."/>
            <person name="Xie Q."/>
            <person name="Ylla G."/>
            <person name="Poulsen M."/>
            <person name="Gibbs R.A."/>
            <person name="Schal C."/>
            <person name="Richards S."/>
            <person name="Belles X."/>
            <person name="Korb J."/>
            <person name="Bornberg-Bauer E."/>
        </authorList>
    </citation>
    <scope>NUCLEOTIDE SEQUENCE [LARGE SCALE GENOMIC DNA]</scope>
    <source>
        <tissue evidence="1">Whole body</tissue>
    </source>
</reference>
<gene>
    <name evidence="1" type="ORF">B7P43_G10039</name>
</gene>
<proteinExistence type="predicted"/>
<dbReference type="InParanoid" id="A0A2J7Q5U8"/>
<dbReference type="InterPro" id="IPR036397">
    <property type="entry name" value="RNaseH_sf"/>
</dbReference>
<feature type="non-terminal residue" evidence="1">
    <location>
        <position position="1"/>
    </location>
</feature>
<keyword evidence="2" id="KW-1185">Reference proteome</keyword>
<protein>
    <submittedName>
        <fullName evidence="1">Uncharacterized protein</fullName>
    </submittedName>
</protein>
<organism evidence="1 2">
    <name type="scientific">Cryptotermes secundus</name>
    <dbReference type="NCBI Taxonomy" id="105785"/>
    <lineage>
        <taxon>Eukaryota</taxon>
        <taxon>Metazoa</taxon>
        <taxon>Ecdysozoa</taxon>
        <taxon>Arthropoda</taxon>
        <taxon>Hexapoda</taxon>
        <taxon>Insecta</taxon>
        <taxon>Pterygota</taxon>
        <taxon>Neoptera</taxon>
        <taxon>Polyneoptera</taxon>
        <taxon>Dictyoptera</taxon>
        <taxon>Blattodea</taxon>
        <taxon>Blattoidea</taxon>
        <taxon>Termitoidae</taxon>
        <taxon>Kalotermitidae</taxon>
        <taxon>Cryptotermitinae</taxon>
        <taxon>Cryptotermes</taxon>
    </lineage>
</organism>
<dbReference type="GO" id="GO:0003676">
    <property type="term" value="F:nucleic acid binding"/>
    <property type="evidence" value="ECO:0007669"/>
    <property type="project" value="InterPro"/>
</dbReference>
<dbReference type="PANTHER" id="PTHR46060">
    <property type="entry name" value="MARINER MOS1 TRANSPOSASE-LIKE PROTEIN"/>
    <property type="match status" value="1"/>
</dbReference>
<comment type="caution">
    <text evidence="1">The sequence shown here is derived from an EMBL/GenBank/DDBJ whole genome shotgun (WGS) entry which is preliminary data.</text>
</comment>
<dbReference type="PANTHER" id="PTHR46060:SF1">
    <property type="entry name" value="MARINER MOS1 TRANSPOSASE-LIKE PROTEIN"/>
    <property type="match status" value="1"/>
</dbReference>